<reference evidence="1" key="1">
    <citation type="journal article" date="2007" name="Science">
        <title>Draft genome of the filarial nematode parasite Brugia malayi.</title>
        <authorList>
            <person name="Ghedin E."/>
            <person name="Wang S."/>
            <person name="Spiro D."/>
            <person name="Caler E."/>
            <person name="Zhao Q."/>
            <person name="Crabtree J."/>
            <person name="Allen J.E."/>
            <person name="Delcher A.L."/>
            <person name="Guiliano D.B."/>
            <person name="Miranda-Saavedra D."/>
            <person name="Angiuoli S.V."/>
            <person name="Creasy T."/>
            <person name="Amedeo P."/>
            <person name="Haas B."/>
            <person name="El-Sayed N.M."/>
            <person name="Wortman J.R."/>
            <person name="Feldblyum T."/>
            <person name="Tallon L."/>
            <person name="Schatz M."/>
            <person name="Shumway M."/>
            <person name="Koo H."/>
            <person name="Salzberg S.L."/>
            <person name="Schobel S."/>
            <person name="Pertea M."/>
            <person name="Pop M."/>
            <person name="White O."/>
            <person name="Barton G.J."/>
            <person name="Carlow C.K."/>
            <person name="Crawford M.J."/>
            <person name="Daub J."/>
            <person name="Dimmic M.W."/>
            <person name="Estes C.F."/>
            <person name="Foster J.M."/>
            <person name="Ganatra M."/>
            <person name="Gregory W.F."/>
            <person name="Johnson N.M."/>
            <person name="Jin J."/>
            <person name="Komuniecki R."/>
            <person name="Korf I."/>
            <person name="Kumar S."/>
            <person name="Laney S."/>
            <person name="Li B.W."/>
            <person name="Li W."/>
            <person name="Lindblom T.H."/>
            <person name="Lustigman S."/>
            <person name="Ma D."/>
            <person name="Maina C.V."/>
            <person name="Martin D.M."/>
            <person name="McCarter J.P."/>
            <person name="McReynolds L."/>
            <person name="Mitreva M."/>
            <person name="Nutman T.B."/>
            <person name="Parkinson J."/>
            <person name="Peregrin-Alvarez J.M."/>
            <person name="Poole C."/>
            <person name="Ren Q."/>
            <person name="Saunders L."/>
            <person name="Sluder A.E."/>
            <person name="Smith K."/>
            <person name="Stanke M."/>
            <person name="Unnasch T.R."/>
            <person name="Ware J."/>
            <person name="Wei A.D."/>
            <person name="Weil G."/>
            <person name="Williams D.J."/>
            <person name="Zhang Y."/>
            <person name="Williams S.A."/>
            <person name="Fraser-Liggett C."/>
            <person name="Slatko B."/>
            <person name="Blaxter M.L."/>
            <person name="Scott A.L."/>
        </authorList>
    </citation>
    <scope>NUCLEOTIDE SEQUENCE [LARGE SCALE GENOMIC DNA]</scope>
</reference>
<dbReference type="EMBL" id="DS237658">
    <property type="protein sequence ID" value="EDP38532.1"/>
    <property type="molecule type" value="Genomic_DNA"/>
</dbReference>
<gene>
    <name evidence="1" type="ORF">Bm1_05815</name>
</gene>
<proteinExistence type="predicted"/>
<protein>
    <submittedName>
        <fullName evidence="1">Uncharacterized protein</fullName>
    </submittedName>
</protein>
<name>A8NMU4_BRUMA</name>
<dbReference type="AlphaFoldDB" id="A8NMU4"/>
<organism evidence="1">
    <name type="scientific">Brugia malayi</name>
    <name type="common">Filarial nematode worm</name>
    <dbReference type="NCBI Taxonomy" id="6279"/>
    <lineage>
        <taxon>Eukaryota</taxon>
        <taxon>Metazoa</taxon>
        <taxon>Ecdysozoa</taxon>
        <taxon>Nematoda</taxon>
        <taxon>Chromadorea</taxon>
        <taxon>Rhabditida</taxon>
        <taxon>Spirurina</taxon>
        <taxon>Spiruromorpha</taxon>
        <taxon>Filarioidea</taxon>
        <taxon>Onchocercidae</taxon>
        <taxon>Brugia</taxon>
    </lineage>
</organism>
<evidence type="ECO:0000313" key="1">
    <source>
        <dbReference type="EMBL" id="EDP38532.1"/>
    </source>
</evidence>
<sequence>MASEKETHQLRKEENGNKLRQILPTVNKNLMIIELNNSDSALVCEKQALQLSLEKMSEHEKKTNTKQNIN</sequence>
<accession>A8NMU4</accession>